<dbReference type="Gene3D" id="3.40.190.10">
    <property type="entry name" value="Periplasmic binding protein-like II"/>
    <property type="match status" value="2"/>
</dbReference>
<dbReference type="RefSeq" id="WP_229316392.1">
    <property type="nucleotide sequence ID" value="NZ_AP025184.1"/>
</dbReference>
<evidence type="ECO:0000313" key="7">
    <source>
        <dbReference type="EMBL" id="BDB55001.1"/>
    </source>
</evidence>
<gene>
    <name evidence="7" type="primary">oxyR</name>
    <name evidence="7" type="ORF">GENT5_13060</name>
</gene>
<evidence type="ECO:0000256" key="4">
    <source>
        <dbReference type="ARBA" id="ARBA00023159"/>
    </source>
</evidence>
<dbReference type="Gene3D" id="1.10.10.10">
    <property type="entry name" value="Winged helix-like DNA-binding domain superfamily/Winged helix DNA-binding domain"/>
    <property type="match status" value="1"/>
</dbReference>
<evidence type="ECO:0000259" key="6">
    <source>
        <dbReference type="PROSITE" id="PS50931"/>
    </source>
</evidence>
<name>A0ABM7V615_9FLAO</name>
<sequence>MTITQLKYVLAVAEYKNFTLAADKCFVTQPTLSMQIQKIEDELSIQIFDRTKKPIQLTDIGQKIVTQAKNIVNEADRIQDIVEQQKGFIGGEFRLGIIPTIMPTLLPMFLNNFIKKYPKVKLIIEELNTAEIITKLNNGHLDAAIAATPLHEEKIKEIVLYFEPFMAYIPEGHQHFQKKEIEVADLNLDEILLLQDGHCFRDGILNLCRNNTRNEINHFQIESGSFETLIKLANEGLGTTLLPFLHTLDLKESDKNKLRHFKEPKPAREVSLIYPKSELKIHIIDALRATIAGVIKGAIVFQNVEIISPLQKK</sequence>
<reference evidence="7 8" key="2">
    <citation type="journal article" date="2022" name="Microorganisms">
        <title>Complete Genome Sequences of Two Flavobacterium ammonificans Strains and a Flavobacterium ammoniigenes Strain of Ammonifying Bacterioplankton Isolated from Surface River Water.</title>
        <authorList>
            <person name="Suda W."/>
            <person name="Ogata Y."/>
            <person name="Shindo C."/>
            <person name="Watanabe K."/>
        </authorList>
    </citation>
    <scope>NUCLEOTIDE SEQUENCE [LARGE SCALE GENOMIC DNA]</scope>
    <source>
        <strain evidence="7 8">GENT5</strain>
    </source>
</reference>
<dbReference type="InterPro" id="IPR000847">
    <property type="entry name" value="LysR_HTH_N"/>
</dbReference>
<dbReference type="EMBL" id="AP025184">
    <property type="protein sequence ID" value="BDB55001.1"/>
    <property type="molecule type" value="Genomic_DNA"/>
</dbReference>
<protein>
    <submittedName>
        <fullName evidence="7">Transcriptional regulator</fullName>
    </submittedName>
</protein>
<keyword evidence="8" id="KW-1185">Reference proteome</keyword>
<evidence type="ECO:0000313" key="8">
    <source>
        <dbReference type="Proteomes" id="UP001319867"/>
    </source>
</evidence>
<keyword evidence="3" id="KW-0238">DNA-binding</keyword>
<dbReference type="PANTHER" id="PTHR30346">
    <property type="entry name" value="TRANSCRIPTIONAL DUAL REGULATOR HCAR-RELATED"/>
    <property type="match status" value="1"/>
</dbReference>
<reference evidence="7 8" key="1">
    <citation type="journal article" date="2022" name="Int. J. Syst. Evol. Microbiol.">
        <title>Flavobacterium ammonificans sp. nov. and Flavobacterium ammoniigenes sp. nov., ammonifying bacteria isolated from surface river water.</title>
        <authorList>
            <person name="Watanabe K."/>
            <person name="Kitamura T."/>
            <person name="Ogata Y."/>
            <person name="Shindo C."/>
            <person name="Suda W."/>
        </authorList>
    </citation>
    <scope>NUCLEOTIDE SEQUENCE [LARGE SCALE GENOMIC DNA]</scope>
    <source>
        <strain evidence="7 8">GENT5</strain>
    </source>
</reference>
<dbReference type="PRINTS" id="PR00039">
    <property type="entry name" value="HTHLYSR"/>
</dbReference>
<evidence type="ECO:0000256" key="1">
    <source>
        <dbReference type="ARBA" id="ARBA00009437"/>
    </source>
</evidence>
<comment type="similarity">
    <text evidence="1">Belongs to the LysR transcriptional regulatory family.</text>
</comment>
<keyword evidence="5" id="KW-0804">Transcription</keyword>
<dbReference type="PROSITE" id="PS50931">
    <property type="entry name" value="HTH_LYSR"/>
    <property type="match status" value="1"/>
</dbReference>
<dbReference type="Pfam" id="PF00126">
    <property type="entry name" value="HTH_1"/>
    <property type="match status" value="1"/>
</dbReference>
<dbReference type="Pfam" id="PF03466">
    <property type="entry name" value="LysR_substrate"/>
    <property type="match status" value="1"/>
</dbReference>
<dbReference type="SUPFAM" id="SSF46785">
    <property type="entry name" value="Winged helix' DNA-binding domain"/>
    <property type="match status" value="1"/>
</dbReference>
<dbReference type="Proteomes" id="UP001319867">
    <property type="component" value="Chromosome"/>
</dbReference>
<dbReference type="InterPro" id="IPR005119">
    <property type="entry name" value="LysR_subst-bd"/>
</dbReference>
<keyword evidence="2" id="KW-0805">Transcription regulation</keyword>
<accession>A0ABM7V615</accession>
<feature type="domain" description="HTH lysR-type" evidence="6">
    <location>
        <begin position="1"/>
        <end position="58"/>
    </location>
</feature>
<organism evidence="7 8">
    <name type="scientific">Flavobacterium ammoniigenes</name>
    <dbReference type="NCBI Taxonomy" id="1751095"/>
    <lineage>
        <taxon>Bacteria</taxon>
        <taxon>Pseudomonadati</taxon>
        <taxon>Bacteroidota</taxon>
        <taxon>Flavobacteriia</taxon>
        <taxon>Flavobacteriales</taxon>
        <taxon>Flavobacteriaceae</taxon>
        <taxon>Flavobacterium</taxon>
    </lineage>
</organism>
<dbReference type="InterPro" id="IPR036388">
    <property type="entry name" value="WH-like_DNA-bd_sf"/>
</dbReference>
<evidence type="ECO:0000256" key="5">
    <source>
        <dbReference type="ARBA" id="ARBA00023163"/>
    </source>
</evidence>
<dbReference type="SUPFAM" id="SSF53850">
    <property type="entry name" value="Periplasmic binding protein-like II"/>
    <property type="match status" value="1"/>
</dbReference>
<dbReference type="PANTHER" id="PTHR30346:SF26">
    <property type="entry name" value="HYDROGEN PEROXIDE-INDUCIBLE GENES ACTIVATOR"/>
    <property type="match status" value="1"/>
</dbReference>
<evidence type="ECO:0000256" key="2">
    <source>
        <dbReference type="ARBA" id="ARBA00023015"/>
    </source>
</evidence>
<keyword evidence="4" id="KW-0010">Activator</keyword>
<dbReference type="InterPro" id="IPR036390">
    <property type="entry name" value="WH_DNA-bd_sf"/>
</dbReference>
<dbReference type="CDD" id="cd08411">
    <property type="entry name" value="PBP2_OxyR"/>
    <property type="match status" value="1"/>
</dbReference>
<proteinExistence type="inferred from homology"/>
<evidence type="ECO:0000256" key="3">
    <source>
        <dbReference type="ARBA" id="ARBA00023125"/>
    </source>
</evidence>